<feature type="compositionally biased region" description="Basic and acidic residues" evidence="2">
    <location>
        <begin position="325"/>
        <end position="334"/>
    </location>
</feature>
<feature type="compositionally biased region" description="Polar residues" evidence="2">
    <location>
        <begin position="487"/>
        <end position="502"/>
    </location>
</feature>
<dbReference type="InterPro" id="IPR011989">
    <property type="entry name" value="ARM-like"/>
</dbReference>
<dbReference type="GO" id="GO:0051015">
    <property type="term" value="F:actin filament binding"/>
    <property type="evidence" value="ECO:0007669"/>
    <property type="project" value="TreeGrafter"/>
</dbReference>
<feature type="region of interest" description="Disordered" evidence="2">
    <location>
        <begin position="325"/>
        <end position="457"/>
    </location>
</feature>
<dbReference type="GO" id="GO:0005856">
    <property type="term" value="C:cytoskeleton"/>
    <property type="evidence" value="ECO:0007669"/>
    <property type="project" value="TreeGrafter"/>
</dbReference>
<dbReference type="PROSITE" id="PS51232">
    <property type="entry name" value="GBD_FH3"/>
    <property type="match status" value="1"/>
</dbReference>
<dbReference type="InterPro" id="IPR041387">
    <property type="entry name" value="FHOD1_GBD_N"/>
</dbReference>
<feature type="non-terminal residue" evidence="5">
    <location>
        <position position="809"/>
    </location>
</feature>
<evidence type="ECO:0000256" key="1">
    <source>
        <dbReference type="ARBA" id="ARBA00023203"/>
    </source>
</evidence>
<keyword evidence="1" id="KW-0009">Actin-binding</keyword>
<dbReference type="InterPro" id="IPR016024">
    <property type="entry name" value="ARM-type_fold"/>
</dbReference>
<feature type="compositionally biased region" description="Pro residues" evidence="2">
    <location>
        <begin position="785"/>
        <end position="809"/>
    </location>
</feature>
<feature type="compositionally biased region" description="Low complexity" evidence="2">
    <location>
        <begin position="672"/>
        <end position="683"/>
    </location>
</feature>
<feature type="region of interest" description="Disordered" evidence="2">
    <location>
        <begin position="671"/>
        <end position="701"/>
    </location>
</feature>
<dbReference type="FunFam" id="1.25.10.10:FF:000056">
    <property type="entry name" value="FH1/FH2 domain-containing protein 3 isoform X1"/>
    <property type="match status" value="1"/>
</dbReference>
<protein>
    <submittedName>
        <fullName evidence="5">FH1/FH2 domain-containing protein 3</fullName>
    </submittedName>
</protein>
<feature type="compositionally biased region" description="Basic and acidic residues" evidence="2">
    <location>
        <begin position="342"/>
        <end position="351"/>
    </location>
</feature>
<feature type="domain" description="GBD/FH3" evidence="3">
    <location>
        <begin position="41"/>
        <end position="417"/>
    </location>
</feature>
<feature type="region of interest" description="Disordered" evidence="2">
    <location>
        <begin position="472"/>
        <end position="517"/>
    </location>
</feature>
<dbReference type="AlphaFoldDB" id="A0A2I4CM04"/>
<reference evidence="5" key="1">
    <citation type="submission" date="2025-08" db="UniProtKB">
        <authorList>
            <consortium name="RefSeq"/>
        </authorList>
    </citation>
    <scope>IDENTIFICATION</scope>
</reference>
<dbReference type="Pfam" id="PF24959">
    <property type="entry name" value="FH3_FHOD1-3"/>
    <property type="match status" value="1"/>
</dbReference>
<feature type="compositionally biased region" description="Low complexity" evidence="2">
    <location>
        <begin position="472"/>
        <end position="486"/>
    </location>
</feature>
<proteinExistence type="predicted"/>
<dbReference type="PANTHER" id="PTHR45920">
    <property type="entry name" value="FORMIN HOMOLOGY 2 DOMAIN CONTAINING, ISOFORM I"/>
    <property type="match status" value="1"/>
</dbReference>
<dbReference type="KEGG" id="alim:106530009"/>
<dbReference type="OrthoDB" id="9806920at2759"/>
<evidence type="ECO:0000313" key="4">
    <source>
        <dbReference type="Proteomes" id="UP000192220"/>
    </source>
</evidence>
<dbReference type="InterPro" id="IPR014768">
    <property type="entry name" value="GBD/FH3_dom"/>
</dbReference>
<dbReference type="Pfam" id="PF18382">
    <property type="entry name" value="Formin_GBD_N"/>
    <property type="match status" value="1"/>
</dbReference>
<evidence type="ECO:0000259" key="3">
    <source>
        <dbReference type="PROSITE" id="PS51232"/>
    </source>
</evidence>
<dbReference type="GO" id="GO:0030866">
    <property type="term" value="P:cortical actin cytoskeleton organization"/>
    <property type="evidence" value="ECO:0007669"/>
    <property type="project" value="TreeGrafter"/>
</dbReference>
<dbReference type="GeneID" id="106530009"/>
<feature type="compositionally biased region" description="Pro residues" evidence="2">
    <location>
        <begin position="364"/>
        <end position="374"/>
    </location>
</feature>
<feature type="compositionally biased region" description="Low complexity" evidence="2">
    <location>
        <begin position="589"/>
        <end position="610"/>
    </location>
</feature>
<sequence length="809" mass="88473">MASITCRVQYLEDSDPFICTNFPEPRRPPTVNVEENLPLCEQISGIHKLLEAPLKLEDCTLQVTPSGNYLDLDSSLFEQREELEGFYEDVAKGRKPILILRTQLSVRVHFILERLYNSKGPELRRCLFSLKQLFQDDKDLVPEFVASDGLTCFIKVGAEADHNYQNYILRALSQIMLFVDGMNGVINHNETVQWLYTLTGSPSRLLVKTALKLLIVFVEYAESNSPLLISAVNTVDGKRGAKPWTNVTEVLMEKNGCDTELLIFAMTLINKSLVALPDQDSFYDVADCLEQLGMETIIHKHMMDKGTEPDLRAQFSIYETSLRNEDNDLDDSSHHLRKDRRKLAVGEQEGRRGRRSSSQDLPNLLPPSPTPFTVPSPSSSSPVVSPAISSPSLTPVLGGRPLSPLSSDSSSSASSPSGSRRGSPLPPHMAPNGSVTTEQETKTPPSPGRSFLSHHMSALGLSRKSRLFSKASSICEEPPTSCSSPSDVSLQDKLQSQQTSEQPGGRTESKPGLNSVEDEELFCSDTCNVNQDKPVLRKLQGAFLSRLSATQWEKKRRSKLLSQSSVLTPFDDVINLSPQLPAELGDTVSSECTASTPSSSDPNQQSDSQNEPAALPTQRPCSTLSDDKKFVLDMIYSNTSAAEPNTTEEEKKNFKAGEDLSGCVSKRVSNFSSVESTTPSESSASRRAELESLEGSTQAARARLTEERQKLVLRQQSSIDVELHTRQLEAPTLGPGGSGDAWSQLQLSATSLRIKDLDFSDLIDEEDIDVLDMESSVSGSSFSGIPPPPPLPGIPPPPPPPTGIPPPPP</sequence>
<feature type="region of interest" description="Disordered" evidence="2">
    <location>
        <begin position="585"/>
        <end position="623"/>
    </location>
</feature>
<dbReference type="GO" id="GO:0005737">
    <property type="term" value="C:cytoplasm"/>
    <property type="evidence" value="ECO:0007669"/>
    <property type="project" value="TreeGrafter"/>
</dbReference>
<dbReference type="Proteomes" id="UP000192220">
    <property type="component" value="Unplaced"/>
</dbReference>
<gene>
    <name evidence="5" type="primary">LOC106530009</name>
</gene>
<name>A0A2I4CM04_AUSLI</name>
<feature type="compositionally biased region" description="Low complexity" evidence="2">
    <location>
        <begin position="375"/>
        <end position="423"/>
    </location>
</feature>
<evidence type="ECO:0000256" key="2">
    <source>
        <dbReference type="SAM" id="MobiDB-lite"/>
    </source>
</evidence>
<feature type="region of interest" description="Disordered" evidence="2">
    <location>
        <begin position="773"/>
        <end position="809"/>
    </location>
</feature>
<dbReference type="Gene3D" id="1.25.10.10">
    <property type="entry name" value="Leucine-rich Repeat Variant"/>
    <property type="match status" value="1"/>
</dbReference>
<keyword evidence="4" id="KW-1185">Reference proteome</keyword>
<dbReference type="InterPro" id="IPR056771">
    <property type="entry name" value="FH3_FHOD1-3-like"/>
</dbReference>
<dbReference type="PANTHER" id="PTHR45920:SF2">
    <property type="entry name" value="FH1_FH2 DOMAIN-CONTAINING PROTEIN 1"/>
    <property type="match status" value="1"/>
</dbReference>
<accession>A0A2I4CM04</accession>
<organism evidence="4 5">
    <name type="scientific">Austrofundulus limnaeus</name>
    <name type="common">Annual killifish</name>
    <dbReference type="NCBI Taxonomy" id="52670"/>
    <lineage>
        <taxon>Eukaryota</taxon>
        <taxon>Metazoa</taxon>
        <taxon>Chordata</taxon>
        <taxon>Craniata</taxon>
        <taxon>Vertebrata</taxon>
        <taxon>Euteleostomi</taxon>
        <taxon>Actinopterygii</taxon>
        <taxon>Neopterygii</taxon>
        <taxon>Teleostei</taxon>
        <taxon>Neoteleostei</taxon>
        <taxon>Acanthomorphata</taxon>
        <taxon>Ovalentaria</taxon>
        <taxon>Atherinomorphae</taxon>
        <taxon>Cyprinodontiformes</taxon>
        <taxon>Rivulidae</taxon>
        <taxon>Austrofundulus</taxon>
    </lineage>
</organism>
<evidence type="ECO:0000313" key="5">
    <source>
        <dbReference type="RefSeq" id="XP_013881013.1"/>
    </source>
</evidence>
<dbReference type="STRING" id="52670.A0A2I4CM04"/>
<dbReference type="SUPFAM" id="SSF48371">
    <property type="entry name" value="ARM repeat"/>
    <property type="match status" value="1"/>
</dbReference>
<dbReference type="RefSeq" id="XP_013881013.1">
    <property type="nucleotide sequence ID" value="XM_014025559.1"/>
</dbReference>
<dbReference type="InParanoid" id="A0A2I4CM04"/>